<organism evidence="1">
    <name type="scientific">Citrobacter rodentium</name>
    <dbReference type="NCBI Taxonomy" id="67825"/>
    <lineage>
        <taxon>Bacteria</taxon>
        <taxon>Pseudomonadati</taxon>
        <taxon>Pseudomonadota</taxon>
        <taxon>Gammaproteobacteria</taxon>
        <taxon>Enterobacterales</taxon>
        <taxon>Enterobacteriaceae</taxon>
        <taxon>Citrobacter</taxon>
    </lineage>
</organism>
<accession>A0A482PI41</accession>
<name>A0A482PI41_CITRO</name>
<evidence type="ECO:0000313" key="1">
    <source>
        <dbReference type="EMBL" id="QBY30401.1"/>
    </source>
</evidence>
<reference evidence="1" key="1">
    <citation type="submission" date="2019-03" db="EMBL/GenBank/DDBJ databases">
        <title>Complete genome sequence of enteropathogenic Citrobacter rodentium strain DBS100.</title>
        <authorList>
            <person name="Popov G."/>
            <person name="Fiebig A."/>
            <person name="Shideler S."/>
            <person name="Coombes B."/>
            <person name="Savchenko A."/>
        </authorList>
    </citation>
    <scope>NUCLEOTIDE SEQUENCE</scope>
    <source>
        <strain evidence="1">DBS100</strain>
    </source>
</reference>
<dbReference type="EMBL" id="CP038008">
    <property type="protein sequence ID" value="QBY30401.1"/>
    <property type="molecule type" value="Genomic_DNA"/>
</dbReference>
<dbReference type="AlphaFoldDB" id="A0A482PI41"/>
<gene>
    <name evidence="1" type="ORF">E2R62_17220</name>
</gene>
<sequence length="92" mass="10216">MPLSIRNIFSRASTHRPEISGPVIDKPIPKNCTLISSTCNLDGIMVINRRTSFYDIKPPGAGERQPSLKISASEAQWMCKIIETEINNSNKS</sequence>
<protein>
    <submittedName>
        <fullName evidence="1">Secretion protein EspO</fullName>
    </submittedName>
</protein>
<dbReference type="OMA" id="MCKIIET"/>
<proteinExistence type="predicted"/>